<dbReference type="EMBL" id="UINC01096338">
    <property type="protein sequence ID" value="SVC53141.1"/>
    <property type="molecule type" value="Genomic_DNA"/>
</dbReference>
<feature type="transmembrane region" description="Helical" evidence="6">
    <location>
        <begin position="72"/>
        <end position="91"/>
    </location>
</feature>
<feature type="region of interest" description="Disordered" evidence="5">
    <location>
        <begin position="116"/>
        <end position="167"/>
    </location>
</feature>
<feature type="transmembrane region" description="Helical" evidence="6">
    <location>
        <begin position="97"/>
        <end position="113"/>
    </location>
</feature>
<proteinExistence type="predicted"/>
<evidence type="ECO:0000256" key="6">
    <source>
        <dbReference type="SAM" id="Phobius"/>
    </source>
</evidence>
<keyword evidence="4 6" id="KW-0472">Membrane</keyword>
<evidence type="ECO:0000313" key="7">
    <source>
        <dbReference type="EMBL" id="SVC53141.1"/>
    </source>
</evidence>
<dbReference type="GO" id="GO:0016020">
    <property type="term" value="C:membrane"/>
    <property type="evidence" value="ECO:0007669"/>
    <property type="project" value="UniProtKB-SubCell"/>
</dbReference>
<evidence type="ECO:0000256" key="4">
    <source>
        <dbReference type="ARBA" id="ARBA00023136"/>
    </source>
</evidence>
<organism evidence="7">
    <name type="scientific">marine metagenome</name>
    <dbReference type="NCBI Taxonomy" id="408172"/>
    <lineage>
        <taxon>unclassified sequences</taxon>
        <taxon>metagenomes</taxon>
        <taxon>ecological metagenomes</taxon>
    </lineage>
</organism>
<comment type="subcellular location">
    <subcellularLocation>
        <location evidence="1">Membrane</location>
        <topology evidence="1">Multi-pass membrane protein</topology>
    </subcellularLocation>
</comment>
<feature type="compositionally biased region" description="Acidic residues" evidence="5">
    <location>
        <begin position="155"/>
        <end position="167"/>
    </location>
</feature>
<evidence type="ECO:0000256" key="3">
    <source>
        <dbReference type="ARBA" id="ARBA00022989"/>
    </source>
</evidence>
<feature type="transmembrane region" description="Helical" evidence="6">
    <location>
        <begin position="9"/>
        <end position="28"/>
    </location>
</feature>
<name>A0A382N0Q1_9ZZZZ</name>
<dbReference type="Pfam" id="PF13564">
    <property type="entry name" value="DoxX_2"/>
    <property type="match status" value="1"/>
</dbReference>
<dbReference type="InterPro" id="IPR032808">
    <property type="entry name" value="DoxX"/>
</dbReference>
<sequence>MNSSRRRATLVWAITVPLFLIMVIAGFTKFTAQQNWIESFAVFGAPLWLIPVVGILEIGGAVLLFVPPFAALGALLLAVTMFVATGVNVLGGQMTPAVITLLLTTAAVTLARLRSNQSRGTKEEAEPMTAKEEAEPMTAKEEYRAAREEELQAVAEEEAEPAVEPEN</sequence>
<feature type="transmembrane region" description="Helical" evidence="6">
    <location>
        <begin position="40"/>
        <end position="65"/>
    </location>
</feature>
<keyword evidence="2 6" id="KW-0812">Transmembrane</keyword>
<feature type="compositionally biased region" description="Basic and acidic residues" evidence="5">
    <location>
        <begin position="120"/>
        <end position="150"/>
    </location>
</feature>
<evidence type="ECO:0000256" key="1">
    <source>
        <dbReference type="ARBA" id="ARBA00004141"/>
    </source>
</evidence>
<accession>A0A382N0Q1</accession>
<evidence type="ECO:0000256" key="2">
    <source>
        <dbReference type="ARBA" id="ARBA00022692"/>
    </source>
</evidence>
<evidence type="ECO:0008006" key="8">
    <source>
        <dbReference type="Google" id="ProtNLM"/>
    </source>
</evidence>
<evidence type="ECO:0000256" key="5">
    <source>
        <dbReference type="SAM" id="MobiDB-lite"/>
    </source>
</evidence>
<gene>
    <name evidence="7" type="ORF">METZ01_LOCUS305995</name>
</gene>
<dbReference type="AlphaFoldDB" id="A0A382N0Q1"/>
<protein>
    <recommendedName>
        <fullName evidence="8">DoxX family protein</fullName>
    </recommendedName>
</protein>
<reference evidence="7" key="1">
    <citation type="submission" date="2018-05" db="EMBL/GenBank/DDBJ databases">
        <authorList>
            <person name="Lanie J.A."/>
            <person name="Ng W.-L."/>
            <person name="Kazmierczak K.M."/>
            <person name="Andrzejewski T.M."/>
            <person name="Davidsen T.M."/>
            <person name="Wayne K.J."/>
            <person name="Tettelin H."/>
            <person name="Glass J.I."/>
            <person name="Rusch D."/>
            <person name="Podicherti R."/>
            <person name="Tsui H.-C.T."/>
            <person name="Winkler M.E."/>
        </authorList>
    </citation>
    <scope>NUCLEOTIDE SEQUENCE</scope>
</reference>
<keyword evidence="3 6" id="KW-1133">Transmembrane helix</keyword>